<reference evidence="2 3" key="1">
    <citation type="submission" date="2023-07" db="EMBL/GenBank/DDBJ databases">
        <title>Sorghum-associated microbial communities from plants grown in Nebraska, USA.</title>
        <authorList>
            <person name="Schachtman D."/>
        </authorList>
    </citation>
    <scope>NUCLEOTIDE SEQUENCE [LARGE SCALE GENOMIC DNA]</scope>
    <source>
        <strain evidence="2 3">DS1781</strain>
    </source>
</reference>
<keyword evidence="1" id="KW-0812">Transmembrane</keyword>
<dbReference type="EMBL" id="JAVDRF010000001">
    <property type="protein sequence ID" value="MDR6534976.1"/>
    <property type="molecule type" value="Genomic_DNA"/>
</dbReference>
<keyword evidence="3" id="KW-1185">Reference proteome</keyword>
<dbReference type="Proteomes" id="UP001184230">
    <property type="component" value="Unassembled WGS sequence"/>
</dbReference>
<protein>
    <submittedName>
        <fullName evidence="2">Uncharacterized protein</fullName>
    </submittedName>
</protein>
<name>A0ABU1NAQ2_9BURK</name>
<organism evidence="2 3">
    <name type="scientific">Variovorax soli</name>
    <dbReference type="NCBI Taxonomy" id="376815"/>
    <lineage>
        <taxon>Bacteria</taxon>
        <taxon>Pseudomonadati</taxon>
        <taxon>Pseudomonadota</taxon>
        <taxon>Betaproteobacteria</taxon>
        <taxon>Burkholderiales</taxon>
        <taxon>Comamonadaceae</taxon>
        <taxon>Variovorax</taxon>
    </lineage>
</organism>
<evidence type="ECO:0000313" key="2">
    <source>
        <dbReference type="EMBL" id="MDR6534976.1"/>
    </source>
</evidence>
<evidence type="ECO:0000313" key="3">
    <source>
        <dbReference type="Proteomes" id="UP001184230"/>
    </source>
</evidence>
<sequence length="46" mass="4801">MELSTLLSVLDAPWIDDLIIWTVAGVAGIVGLAVVVNALDVFFDAG</sequence>
<accession>A0ABU1NAQ2</accession>
<dbReference type="RefSeq" id="WP_309898610.1">
    <property type="nucleotide sequence ID" value="NZ_JAVDRF010000001.1"/>
</dbReference>
<proteinExistence type="predicted"/>
<keyword evidence="1" id="KW-0472">Membrane</keyword>
<feature type="transmembrane region" description="Helical" evidence="1">
    <location>
        <begin position="20"/>
        <end position="43"/>
    </location>
</feature>
<gene>
    <name evidence="2" type="ORF">J2739_000736</name>
</gene>
<keyword evidence="1" id="KW-1133">Transmembrane helix</keyword>
<evidence type="ECO:0000256" key="1">
    <source>
        <dbReference type="SAM" id="Phobius"/>
    </source>
</evidence>
<comment type="caution">
    <text evidence="2">The sequence shown here is derived from an EMBL/GenBank/DDBJ whole genome shotgun (WGS) entry which is preliminary data.</text>
</comment>